<dbReference type="EMBL" id="KL893238">
    <property type="protein sequence ID" value="KGL80596.1"/>
    <property type="molecule type" value="Genomic_DNA"/>
</dbReference>
<feature type="non-terminal residue" evidence="1">
    <location>
        <position position="1"/>
    </location>
</feature>
<organism evidence="1 2">
    <name type="scientific">Tinamus guttatus</name>
    <name type="common">White-throated tinamou</name>
    <dbReference type="NCBI Taxonomy" id="94827"/>
    <lineage>
        <taxon>Eukaryota</taxon>
        <taxon>Metazoa</taxon>
        <taxon>Chordata</taxon>
        <taxon>Craniata</taxon>
        <taxon>Vertebrata</taxon>
        <taxon>Euteleostomi</taxon>
        <taxon>Archelosauria</taxon>
        <taxon>Archosauria</taxon>
        <taxon>Dinosauria</taxon>
        <taxon>Saurischia</taxon>
        <taxon>Theropoda</taxon>
        <taxon>Coelurosauria</taxon>
        <taxon>Aves</taxon>
        <taxon>Palaeognathae</taxon>
        <taxon>Tinamiformes</taxon>
        <taxon>Tinamidae</taxon>
        <taxon>Tinamus</taxon>
    </lineage>
</organism>
<accession>A0A099ZFR4</accession>
<gene>
    <name evidence="1" type="ORF">N309_09840</name>
</gene>
<proteinExistence type="predicted"/>
<evidence type="ECO:0000313" key="2">
    <source>
        <dbReference type="Proteomes" id="UP000053641"/>
    </source>
</evidence>
<dbReference type="Proteomes" id="UP000053641">
    <property type="component" value="Unassembled WGS sequence"/>
</dbReference>
<sequence>VTVSDSRNHTDKNVSAVLLQALSSDASVGEWKDTDTENCNNISTAVVNAINTTANWTSPSNDSLSVTIR</sequence>
<evidence type="ECO:0000313" key="1">
    <source>
        <dbReference type="EMBL" id="KGL80596.1"/>
    </source>
</evidence>
<dbReference type="AlphaFoldDB" id="A0A099ZFR4"/>
<keyword evidence="2" id="KW-1185">Reference proteome</keyword>
<feature type="non-terminal residue" evidence="1">
    <location>
        <position position="69"/>
    </location>
</feature>
<protein>
    <submittedName>
        <fullName evidence="1">Uncharacterized protein</fullName>
    </submittedName>
</protein>
<reference evidence="1 2" key="1">
    <citation type="submission" date="2014-06" db="EMBL/GenBank/DDBJ databases">
        <title>Genome evolution of avian class.</title>
        <authorList>
            <person name="Zhang G."/>
            <person name="Li C."/>
        </authorList>
    </citation>
    <scope>NUCLEOTIDE SEQUENCE [LARGE SCALE GENOMIC DNA]</scope>
    <source>
        <strain evidence="1">BGI_N309</strain>
    </source>
</reference>
<name>A0A099ZFR4_TINGU</name>